<keyword evidence="6" id="KW-1185">Reference proteome</keyword>
<organism evidence="4 6">
    <name type="scientific">Moraxella caviae</name>
    <dbReference type="NCBI Taxonomy" id="34060"/>
    <lineage>
        <taxon>Bacteria</taxon>
        <taxon>Pseudomonadati</taxon>
        <taxon>Pseudomonadota</taxon>
        <taxon>Gammaproteobacteria</taxon>
        <taxon>Moraxellales</taxon>
        <taxon>Moraxellaceae</taxon>
        <taxon>Moraxella</taxon>
    </lineage>
</organism>
<dbReference type="STRING" id="34060.B0181_04565"/>
<dbReference type="InterPro" id="IPR038670">
    <property type="entry name" value="HslJ-like_sf"/>
</dbReference>
<evidence type="ECO:0000313" key="6">
    <source>
        <dbReference type="Proteomes" id="UP000190435"/>
    </source>
</evidence>
<protein>
    <submittedName>
        <fullName evidence="5">META domain</fullName>
    </submittedName>
</protein>
<sequence>MGASRLVMAIRSVFSLVGVRAGKSAETRRTGDFPVVRTAVLTVATAALLNACYNVGEVVNAAGDAARTTENTAKEAKDNTQKPLTALGFANIANDTPTLATLQAPTFDELVAYDWTLVQASHQDAAMIAFDQVIANQSAVLNFTAHTNAHDNLANAQPENTQPKHFQSENAQSENAELSTQSSDGSLLNDKSSDEPAQSSDDSSLDDLNNANSSANNTNAKQNAKRGTLSASVGCNILSANFELDDGKFTTDGTASTKMACGDLSQAENRLFAALERPSTLTFGFRGDVPTLTQKAHGTTYVWQGKAKPVGEATTLFWEIDPEPNECIDDSTHCLKVRNVQYDENGIKVGEGAWRNFYGEIQGYQHDKSVRQIIRLKAYTKQSDKDNLKQNTATTPIYIYDMTVMSELVK</sequence>
<evidence type="ECO:0000259" key="2">
    <source>
        <dbReference type="Pfam" id="PF03724"/>
    </source>
</evidence>
<dbReference type="Gene3D" id="2.40.128.270">
    <property type="match status" value="1"/>
</dbReference>
<accession>A0A1T0A4S9</accession>
<evidence type="ECO:0000313" key="4">
    <source>
        <dbReference type="EMBL" id="OOR90697.1"/>
    </source>
</evidence>
<dbReference type="OrthoDB" id="7871744at2"/>
<reference evidence="5 7" key="2">
    <citation type="submission" date="2018-06" db="EMBL/GenBank/DDBJ databases">
        <authorList>
            <consortium name="Pathogen Informatics"/>
            <person name="Doyle S."/>
        </authorList>
    </citation>
    <scope>NUCLEOTIDE SEQUENCE [LARGE SCALE GENOMIC DNA]</scope>
    <source>
        <strain evidence="5 7">NCTC10293</strain>
    </source>
</reference>
<evidence type="ECO:0000259" key="3">
    <source>
        <dbReference type="Pfam" id="PF14302"/>
    </source>
</evidence>
<evidence type="ECO:0000256" key="1">
    <source>
        <dbReference type="SAM" id="MobiDB-lite"/>
    </source>
</evidence>
<feature type="domain" description="DUF4377" evidence="3">
    <location>
        <begin position="320"/>
        <end position="382"/>
    </location>
</feature>
<feature type="domain" description="DUF306" evidence="2">
    <location>
        <begin position="221"/>
        <end position="300"/>
    </location>
</feature>
<reference evidence="4 6" key="1">
    <citation type="submission" date="2017-02" db="EMBL/GenBank/DDBJ databases">
        <title>Draft genome sequence of Moraxella caviae CCUG 355 type strain.</title>
        <authorList>
            <person name="Engstrom-Jakobsson H."/>
            <person name="Salva-Serra F."/>
            <person name="Thorell K."/>
            <person name="Gonzales-Siles L."/>
            <person name="Karlsson R."/>
            <person name="Boulund F."/>
            <person name="Engstrand L."/>
            <person name="Moore E."/>
        </authorList>
    </citation>
    <scope>NUCLEOTIDE SEQUENCE [LARGE SCALE GENOMIC DNA]</scope>
    <source>
        <strain evidence="4 6">CCUG 355</strain>
    </source>
</reference>
<dbReference type="InterPro" id="IPR025485">
    <property type="entry name" value="DUF4377"/>
</dbReference>
<dbReference type="Pfam" id="PF03724">
    <property type="entry name" value="META"/>
    <property type="match status" value="1"/>
</dbReference>
<dbReference type="Proteomes" id="UP000255279">
    <property type="component" value="Unassembled WGS sequence"/>
</dbReference>
<evidence type="ECO:0000313" key="7">
    <source>
        <dbReference type="Proteomes" id="UP000255279"/>
    </source>
</evidence>
<dbReference type="EMBL" id="MUXU01000029">
    <property type="protein sequence ID" value="OOR90697.1"/>
    <property type="molecule type" value="Genomic_DNA"/>
</dbReference>
<evidence type="ECO:0000313" key="5">
    <source>
        <dbReference type="EMBL" id="STZ14841.1"/>
    </source>
</evidence>
<name>A0A1T0A4S9_9GAMM</name>
<dbReference type="Proteomes" id="UP000190435">
    <property type="component" value="Unassembled WGS sequence"/>
</dbReference>
<dbReference type="EMBL" id="UGQE01000004">
    <property type="protein sequence ID" value="STZ14841.1"/>
    <property type="molecule type" value="Genomic_DNA"/>
</dbReference>
<proteinExistence type="predicted"/>
<feature type="compositionally biased region" description="Low complexity" evidence="1">
    <location>
        <begin position="197"/>
        <end position="222"/>
    </location>
</feature>
<feature type="compositionally biased region" description="Polar residues" evidence="1">
    <location>
        <begin position="154"/>
        <end position="190"/>
    </location>
</feature>
<dbReference type="InterPro" id="IPR005184">
    <property type="entry name" value="DUF306_Meta_HslJ"/>
</dbReference>
<dbReference type="AlphaFoldDB" id="A0A1T0A4S9"/>
<dbReference type="Pfam" id="PF14302">
    <property type="entry name" value="DUF4377"/>
    <property type="match status" value="1"/>
</dbReference>
<dbReference type="RefSeq" id="WP_078276305.1">
    <property type="nucleotide sequence ID" value="NZ_CAACXO010000026.1"/>
</dbReference>
<feature type="region of interest" description="Disordered" evidence="1">
    <location>
        <begin position="153"/>
        <end position="226"/>
    </location>
</feature>
<gene>
    <name evidence="4" type="ORF">B0181_04565</name>
    <name evidence="5" type="ORF">NCTC10293_02440</name>
</gene>